<protein>
    <recommendedName>
        <fullName evidence="4">Aminoglycoside N(3)-acetyltransferase</fullName>
        <ecNumber evidence="4">2.3.1.-</ecNumber>
    </recommendedName>
</protein>
<keyword evidence="6" id="KW-1185">Reference proteome</keyword>
<dbReference type="PANTHER" id="PTHR11104">
    <property type="entry name" value="AMINOGLYCOSIDE N3-ACETYLTRANSFERASE"/>
    <property type="match status" value="1"/>
</dbReference>
<gene>
    <name evidence="5" type="ORF">DOK76_00500</name>
</gene>
<name>A0ABS3HP59_9ENTE</name>
<dbReference type="Pfam" id="PF02522">
    <property type="entry name" value="Antibiotic_NAT"/>
    <property type="match status" value="1"/>
</dbReference>
<dbReference type="SUPFAM" id="SSF110710">
    <property type="entry name" value="TTHA0583/YokD-like"/>
    <property type="match status" value="1"/>
</dbReference>
<evidence type="ECO:0000256" key="3">
    <source>
        <dbReference type="ARBA" id="ARBA00023315"/>
    </source>
</evidence>
<accession>A0ABS3HP59</accession>
<keyword evidence="4" id="KW-0046">Antibiotic resistance</keyword>
<evidence type="ECO:0000313" key="6">
    <source>
        <dbReference type="Proteomes" id="UP000664857"/>
    </source>
</evidence>
<dbReference type="EC" id="2.3.1.-" evidence="4"/>
<evidence type="ECO:0000313" key="5">
    <source>
        <dbReference type="EMBL" id="MBO0475525.1"/>
    </source>
</evidence>
<dbReference type="EMBL" id="JAFLVX010000002">
    <property type="protein sequence ID" value="MBO0475525.1"/>
    <property type="molecule type" value="Genomic_DNA"/>
</dbReference>
<evidence type="ECO:0000256" key="4">
    <source>
        <dbReference type="RuleBase" id="RU365031"/>
    </source>
</evidence>
<organism evidence="5 6">
    <name type="scientific">Candidatus Vagococcus giribetii</name>
    <dbReference type="NCBI Taxonomy" id="2230876"/>
    <lineage>
        <taxon>Bacteria</taxon>
        <taxon>Bacillati</taxon>
        <taxon>Bacillota</taxon>
        <taxon>Bacilli</taxon>
        <taxon>Lactobacillales</taxon>
        <taxon>Enterococcaceae</taxon>
        <taxon>Vagococcus</taxon>
    </lineage>
</organism>
<dbReference type="Proteomes" id="UP000664857">
    <property type="component" value="Unassembled WGS sequence"/>
</dbReference>
<reference evidence="5 6" key="1">
    <citation type="submission" date="2021-03" db="EMBL/GenBank/DDBJ databases">
        <title>Enterococcal diversity collection.</title>
        <authorList>
            <person name="Gilmore M.S."/>
            <person name="Schwartzman J."/>
            <person name="Van Tyne D."/>
            <person name="Martin M."/>
            <person name="Earl A.M."/>
            <person name="Manson A.L."/>
            <person name="Straub T."/>
            <person name="Salamzade R."/>
            <person name="Saavedra J."/>
            <person name="Lebreton F."/>
            <person name="Prichula J."/>
            <person name="Schaufler K."/>
            <person name="Gaca A."/>
            <person name="Sgardioli B."/>
            <person name="Wagenaar J."/>
            <person name="Strong T."/>
        </authorList>
    </citation>
    <scope>NUCLEOTIDE SEQUENCE [LARGE SCALE GENOMIC DNA]</scope>
    <source>
        <strain evidence="5 6">DIV0080</strain>
    </source>
</reference>
<evidence type="ECO:0000256" key="1">
    <source>
        <dbReference type="ARBA" id="ARBA00006383"/>
    </source>
</evidence>
<dbReference type="PANTHER" id="PTHR11104:SF0">
    <property type="entry name" value="SPBETA PROPHAGE-DERIVED AMINOGLYCOSIDE N(3')-ACETYLTRANSFERASE-LIKE PROTEIN YOKD"/>
    <property type="match status" value="1"/>
</dbReference>
<evidence type="ECO:0000256" key="2">
    <source>
        <dbReference type="ARBA" id="ARBA00022679"/>
    </source>
</evidence>
<dbReference type="RefSeq" id="WP_206964138.1">
    <property type="nucleotide sequence ID" value="NZ_JAFLVX010000002.1"/>
</dbReference>
<comment type="caution">
    <text evidence="5">The sequence shown here is derived from an EMBL/GenBank/DDBJ whole genome shotgun (WGS) entry which is preliminary data.</text>
</comment>
<keyword evidence="3 4" id="KW-0012">Acyltransferase</keyword>
<sequence length="260" mass="29228">MIITKEMLIKSFKELGLEKNDRLMVHTSLSSFGGIVSGGAQTIIEALMEIVSEEGLIMMPTQSWKNLDPDTGVHGTVTEEEANVIRQTWPAFNKRLTPTNTMGSVAEMFRLWPNTYRSSHPSRSLAAWGKGAEDMMVAHDLSDIFGPSSPLQKLYELKGKVLLIGVGHDKNTSIHLADALAEYPSKHHETHFSAMTINDKRVWQSYNTLYVDGEDFEEIGEAFENKHDVSVKLLGEATLKLMSQCDLVDFSVEWIEKNRR</sequence>
<keyword evidence="2 4" id="KW-0808">Transferase</keyword>
<comment type="similarity">
    <text evidence="1 4">Belongs to the antibiotic N-acetyltransferase family.</text>
</comment>
<proteinExistence type="inferred from homology"/>
<comment type="catalytic activity">
    <reaction evidence="4">
        <text>a 2-deoxystreptamine antibiotic + acetyl-CoA = an N(3)-acetyl-2-deoxystreptamine antibiotic + CoA + H(+)</text>
        <dbReference type="Rhea" id="RHEA:12665"/>
        <dbReference type="ChEBI" id="CHEBI:15378"/>
        <dbReference type="ChEBI" id="CHEBI:57287"/>
        <dbReference type="ChEBI" id="CHEBI:57288"/>
        <dbReference type="ChEBI" id="CHEBI:57921"/>
        <dbReference type="ChEBI" id="CHEBI:77452"/>
        <dbReference type="EC" id="2.3.1.81"/>
    </reaction>
</comment>
<dbReference type="InterPro" id="IPR003679">
    <property type="entry name" value="Amioglycoside_AcTrfase"/>
</dbReference>
<dbReference type="InterPro" id="IPR028345">
    <property type="entry name" value="Antibiotic_NAT-like"/>
</dbReference>